<reference evidence="1 2" key="1">
    <citation type="submission" date="2024-06" db="EMBL/GenBank/DDBJ databases">
        <title>The Natural Products Discovery Center: Release of the First 8490 Sequenced Strains for Exploring Actinobacteria Biosynthetic Diversity.</title>
        <authorList>
            <person name="Kalkreuter E."/>
            <person name="Kautsar S.A."/>
            <person name="Yang D."/>
            <person name="Bader C.D."/>
            <person name="Teijaro C.N."/>
            <person name="Fluegel L."/>
            <person name="Davis C.M."/>
            <person name="Simpson J.R."/>
            <person name="Lauterbach L."/>
            <person name="Steele A.D."/>
            <person name="Gui C."/>
            <person name="Meng S."/>
            <person name="Li G."/>
            <person name="Viehrig K."/>
            <person name="Ye F."/>
            <person name="Su P."/>
            <person name="Kiefer A.F."/>
            <person name="Nichols A."/>
            <person name="Cepeda A.J."/>
            <person name="Yan W."/>
            <person name="Fan B."/>
            <person name="Jiang Y."/>
            <person name="Adhikari A."/>
            <person name="Zheng C.-J."/>
            <person name="Schuster L."/>
            <person name="Cowan T.M."/>
            <person name="Smanski M.J."/>
            <person name="Chevrette M.G."/>
            <person name="De Carvalho L.P.S."/>
            <person name="Shen B."/>
        </authorList>
    </citation>
    <scope>NUCLEOTIDE SEQUENCE [LARGE SCALE GENOMIC DNA]</scope>
    <source>
        <strain evidence="1 2">NPDC001694</strain>
    </source>
</reference>
<dbReference type="EMBL" id="JBEOZM010000040">
    <property type="protein sequence ID" value="MER6274004.1"/>
    <property type="molecule type" value="Genomic_DNA"/>
</dbReference>
<evidence type="ECO:0000313" key="2">
    <source>
        <dbReference type="Proteomes" id="UP001490365"/>
    </source>
</evidence>
<dbReference type="Proteomes" id="UP001490365">
    <property type="component" value="Unassembled WGS sequence"/>
</dbReference>
<dbReference type="RefSeq" id="WP_351962237.1">
    <property type="nucleotide sequence ID" value="NZ_JBEOZM010000040.1"/>
</dbReference>
<gene>
    <name evidence="1" type="ORF">ABT211_43160</name>
</gene>
<dbReference type="Pfam" id="PF21790">
    <property type="entry name" value="OGG"/>
    <property type="match status" value="1"/>
</dbReference>
<name>A0ABV1TWV4_9ACTN</name>
<sequence length="287" mass="31575">MSRQDRADAVDRVMAEQLLPEAAVQALGRWWRENEVTYADGTPGAHTVRYTPARWTEITPWPSGLAPTSDDGDTWVSRAQVARIVADALKREDFREALVAAYVWGKGKRGTPAGSGPTTLQNILADKNLDRALADAVTALTEKDPQKAYSALHQKVTGLGPSFFTKFLYFAGQALPSLPGGQPLILDRVLSLRMRSLAVAVGRETGLDPDGSIAAWVWADWNWSPHRYSVYLSFMHKAARQLADTDTWPSRATPDLLECALFNATWPMTGCGEERPATGKRRTVLVP</sequence>
<comment type="caution">
    <text evidence="1">The sequence shown here is derived from an EMBL/GenBank/DDBJ whole genome shotgun (WGS) entry which is preliminary data.</text>
</comment>
<organism evidence="1 2">
    <name type="scientific">Streptomyces sp. 900105755</name>
    <dbReference type="NCBI Taxonomy" id="3154389"/>
    <lineage>
        <taxon>Bacteria</taxon>
        <taxon>Bacillati</taxon>
        <taxon>Actinomycetota</taxon>
        <taxon>Actinomycetes</taxon>
        <taxon>Kitasatosporales</taxon>
        <taxon>Streptomycetaceae</taxon>
        <taxon>Streptomyces</taxon>
    </lineage>
</organism>
<accession>A0ABV1TWV4</accession>
<keyword evidence="2" id="KW-1185">Reference proteome</keyword>
<evidence type="ECO:0000313" key="1">
    <source>
        <dbReference type="EMBL" id="MER6274004.1"/>
    </source>
</evidence>
<proteinExistence type="predicted"/>
<protein>
    <submittedName>
        <fullName evidence="1">Uncharacterized protein</fullName>
    </submittedName>
</protein>
<dbReference type="InterPro" id="IPR048868">
    <property type="entry name" value="OGG-like_put"/>
</dbReference>